<protein>
    <recommendedName>
        <fullName evidence="3">DUF3570 domain-containing protein</fullName>
    </recommendedName>
</protein>
<gene>
    <name evidence="1" type="ORF">A9R00_06480</name>
</gene>
<evidence type="ECO:0000313" key="1">
    <source>
        <dbReference type="EMBL" id="OUS40341.1"/>
    </source>
</evidence>
<comment type="caution">
    <text evidence="1">The sequence shown here is derived from an EMBL/GenBank/DDBJ whole genome shotgun (WGS) entry which is preliminary data.</text>
</comment>
<evidence type="ECO:0008006" key="3">
    <source>
        <dbReference type="Google" id="ProtNLM"/>
    </source>
</evidence>
<accession>A0A1Y5HSP3</accession>
<sequence length="386" mass="43391">MKKITALSALSAAALAIPSHGEVAPEDHELSYRYSSYQEEDAPRERTFQGSLERYQIDVHQLGYRTPIGDSWYLASELQYESMSGASPTQTYKNDEGESVLLMSGASIEEKRIDVKVAPKKYFKDGTAGGLLAYSTENDYESIALGLDGTLEIFDKHTTLIGSVSFSDDTISPTDPDLSEARTAADGKKKSSFSIYEGVSQVINKYSVLQVGVGYTSLSGYLSDPYKFEDLRPGSREQLTLSANHKQFFSVLDGAALLSNYRYYNDDWGIESHTLDVKWSQQFDISNYRLIVSPLMRYYTQTQADFYSLEQSPPDDQFNSSDSRLSTYGAVTFGFTSEFKFSQWSLHFDWQQYYSREDLALFDASDDEAPALVNFSTFTAGVDYQF</sequence>
<name>A0A1Y5HSP3_OLEAN</name>
<dbReference type="Pfam" id="PF12094">
    <property type="entry name" value="DUF3570"/>
    <property type="match status" value="1"/>
</dbReference>
<organism evidence="1 2">
    <name type="scientific">Oleispira antarctica</name>
    <dbReference type="NCBI Taxonomy" id="188908"/>
    <lineage>
        <taxon>Bacteria</taxon>
        <taxon>Pseudomonadati</taxon>
        <taxon>Pseudomonadota</taxon>
        <taxon>Gammaproteobacteria</taxon>
        <taxon>Oceanospirillales</taxon>
        <taxon>Oceanospirillaceae</taxon>
        <taxon>Oleispira</taxon>
    </lineage>
</organism>
<dbReference type="Proteomes" id="UP000227088">
    <property type="component" value="Unassembled WGS sequence"/>
</dbReference>
<proteinExistence type="predicted"/>
<dbReference type="EMBL" id="MABE01000364">
    <property type="protein sequence ID" value="OUS40341.1"/>
    <property type="molecule type" value="Genomic_DNA"/>
</dbReference>
<dbReference type="InterPro" id="IPR021953">
    <property type="entry name" value="DUF3570"/>
</dbReference>
<dbReference type="AlphaFoldDB" id="A0A1Y5HSP3"/>
<evidence type="ECO:0000313" key="2">
    <source>
        <dbReference type="Proteomes" id="UP000227088"/>
    </source>
</evidence>
<reference evidence="2" key="1">
    <citation type="journal article" date="2017" name="Proc. Natl. Acad. Sci. U.S.A.">
        <title>Simulation of Deepwater Horizon oil plume reveals substrate specialization within a complex community of hydrocarbon degraders.</title>
        <authorList>
            <person name="Hu P."/>
            <person name="Dubinsky E.A."/>
            <person name="Probst A.J."/>
            <person name="Wang J."/>
            <person name="Sieber C.M.K."/>
            <person name="Tom L.M."/>
            <person name="Gardinali P."/>
            <person name="Banfield J.F."/>
            <person name="Atlas R.M."/>
            <person name="Andersen G.L."/>
        </authorList>
    </citation>
    <scope>NUCLEOTIDE SEQUENCE [LARGE SCALE GENOMIC DNA]</scope>
</reference>